<dbReference type="Gene3D" id="2.40.50.100">
    <property type="match status" value="1"/>
</dbReference>
<organism evidence="9 10">
    <name type="scientific">Oryzicola mucosus</name>
    <dbReference type="NCBI Taxonomy" id="2767425"/>
    <lineage>
        <taxon>Bacteria</taxon>
        <taxon>Pseudomonadati</taxon>
        <taxon>Pseudomonadota</taxon>
        <taxon>Alphaproteobacteria</taxon>
        <taxon>Hyphomicrobiales</taxon>
        <taxon>Phyllobacteriaceae</taxon>
        <taxon>Oryzicola</taxon>
    </lineage>
</organism>
<evidence type="ECO:0000256" key="5">
    <source>
        <dbReference type="SAM" id="MobiDB-lite"/>
    </source>
</evidence>
<reference evidence="9" key="1">
    <citation type="submission" date="2020-09" db="EMBL/GenBank/DDBJ databases">
        <title>Genome seq and assembly of Tianweitania sp.</title>
        <authorList>
            <person name="Chhetri G."/>
        </authorList>
    </citation>
    <scope>NUCLEOTIDE SEQUENCE</scope>
    <source>
        <strain evidence="9">Rool2</strain>
    </source>
</reference>
<protein>
    <submittedName>
        <fullName evidence="9">Efflux RND transporter periplasmic adaptor subunit</fullName>
    </submittedName>
</protein>
<dbReference type="GO" id="GO:0030313">
    <property type="term" value="C:cell envelope"/>
    <property type="evidence" value="ECO:0007669"/>
    <property type="project" value="UniProtKB-SubCell"/>
</dbReference>
<dbReference type="PANTHER" id="PTHR32347:SF14">
    <property type="entry name" value="EFFLUX SYSTEM COMPONENT YKNX-RELATED"/>
    <property type="match status" value="1"/>
</dbReference>
<dbReference type="InterPro" id="IPR058649">
    <property type="entry name" value="CzcB_C"/>
</dbReference>
<feature type="region of interest" description="Disordered" evidence="5">
    <location>
        <begin position="330"/>
        <end position="350"/>
    </location>
</feature>
<gene>
    <name evidence="9" type="ORF">ICI42_08985</name>
</gene>
<feature type="domain" description="Multidrug resistance protein MdtA-like barrel-sandwich hybrid" evidence="6">
    <location>
        <begin position="55"/>
        <end position="210"/>
    </location>
</feature>
<sequence>MLWVLAVLALGAAGIAGYQWYTSGGERIQFATVPAATGDLTVEVNSTGTLQPLVQVDISSELSGVIRSVPVEENQQVRKGDVLAEMDRERLSAEVERAQASADAARAKLDDTKITLTESQQSFGRTESLTGRGMATQQALEAATAVRDRAQAAVSSAQASLAIAEADLKLAQANLEKSTIYAPIDGVVLTRSVNPGQTVSASTQAPILFVLAADLSKMELKAAIDEADIGGVQKGQQAKFTVDAFPERQFEAEIRDIAYASVTTDNVVTYNAKLDVDNDELLLRPGMTATVSIVTKEAKGVITVPTAAFRYRPTTERAERGGSFNLLSMFTGRSRGPGGPGGRATRPADAGRAEAAMDGTRLLFVLKDGQPTPTRVKTGVSDGDRTEVVSGLAVGDQIVTGSSTVRN</sequence>
<dbReference type="EMBL" id="JACVVX010000002">
    <property type="protein sequence ID" value="MBD0414787.1"/>
    <property type="molecule type" value="Genomic_DNA"/>
</dbReference>
<dbReference type="Pfam" id="PF25954">
    <property type="entry name" value="Beta-barrel_RND_2"/>
    <property type="match status" value="1"/>
</dbReference>
<feature type="domain" description="CusB-like beta-barrel" evidence="7">
    <location>
        <begin position="220"/>
        <end position="295"/>
    </location>
</feature>
<comment type="caution">
    <text evidence="9">The sequence shown here is derived from an EMBL/GenBank/DDBJ whole genome shotgun (WGS) entry which is preliminary data.</text>
</comment>
<dbReference type="Pfam" id="PF25917">
    <property type="entry name" value="BSH_RND"/>
    <property type="match status" value="1"/>
</dbReference>
<evidence type="ECO:0000259" key="7">
    <source>
        <dbReference type="Pfam" id="PF25954"/>
    </source>
</evidence>
<dbReference type="Gene3D" id="2.40.30.170">
    <property type="match status" value="1"/>
</dbReference>
<evidence type="ECO:0000313" key="9">
    <source>
        <dbReference type="EMBL" id="MBD0414787.1"/>
    </source>
</evidence>
<dbReference type="Gene3D" id="1.10.287.470">
    <property type="entry name" value="Helix hairpin bin"/>
    <property type="match status" value="1"/>
</dbReference>
<dbReference type="SUPFAM" id="SSF111369">
    <property type="entry name" value="HlyD-like secretion proteins"/>
    <property type="match status" value="1"/>
</dbReference>
<dbReference type="PANTHER" id="PTHR32347">
    <property type="entry name" value="EFFLUX SYSTEM COMPONENT YKNX-RELATED"/>
    <property type="match status" value="1"/>
</dbReference>
<accession>A0A8J6PN19</accession>
<keyword evidence="3 4" id="KW-0175">Coiled coil</keyword>
<comment type="similarity">
    <text evidence="2">Belongs to the membrane fusion protein (MFP) (TC 8.A.1) family.</text>
</comment>
<dbReference type="InterPro" id="IPR050465">
    <property type="entry name" value="UPF0194_transport"/>
</dbReference>
<evidence type="ECO:0000256" key="4">
    <source>
        <dbReference type="SAM" id="Coils"/>
    </source>
</evidence>
<feature type="coiled-coil region" evidence="4">
    <location>
        <begin position="83"/>
        <end position="115"/>
    </location>
</feature>
<dbReference type="Gene3D" id="2.40.420.20">
    <property type="match status" value="1"/>
</dbReference>
<evidence type="ECO:0000256" key="1">
    <source>
        <dbReference type="ARBA" id="ARBA00004196"/>
    </source>
</evidence>
<dbReference type="InterPro" id="IPR058625">
    <property type="entry name" value="MdtA-like_BSH"/>
</dbReference>
<dbReference type="NCBIfam" id="TIGR01730">
    <property type="entry name" value="RND_mfp"/>
    <property type="match status" value="1"/>
</dbReference>
<keyword evidence="10" id="KW-1185">Reference proteome</keyword>
<name>A0A8J6PN19_9HYPH</name>
<evidence type="ECO:0000313" key="10">
    <source>
        <dbReference type="Proteomes" id="UP000643405"/>
    </source>
</evidence>
<dbReference type="GO" id="GO:0022857">
    <property type="term" value="F:transmembrane transporter activity"/>
    <property type="evidence" value="ECO:0007669"/>
    <property type="project" value="InterPro"/>
</dbReference>
<dbReference type="Pfam" id="PF25975">
    <property type="entry name" value="CzcB_C"/>
    <property type="match status" value="1"/>
</dbReference>
<evidence type="ECO:0000256" key="2">
    <source>
        <dbReference type="ARBA" id="ARBA00009477"/>
    </source>
</evidence>
<dbReference type="FunFam" id="2.40.30.170:FF:000010">
    <property type="entry name" value="Efflux RND transporter periplasmic adaptor subunit"/>
    <property type="match status" value="1"/>
</dbReference>
<dbReference type="InterPro" id="IPR006143">
    <property type="entry name" value="RND_pump_MFP"/>
</dbReference>
<evidence type="ECO:0000259" key="6">
    <source>
        <dbReference type="Pfam" id="PF25917"/>
    </source>
</evidence>
<evidence type="ECO:0000259" key="8">
    <source>
        <dbReference type="Pfam" id="PF25975"/>
    </source>
</evidence>
<dbReference type="InterPro" id="IPR058792">
    <property type="entry name" value="Beta-barrel_RND_2"/>
</dbReference>
<dbReference type="AlphaFoldDB" id="A0A8J6PN19"/>
<feature type="domain" description="CzcB-like C-terminal circularly permuted SH3-like" evidence="8">
    <location>
        <begin position="357"/>
        <end position="403"/>
    </location>
</feature>
<dbReference type="GO" id="GO:0016020">
    <property type="term" value="C:membrane"/>
    <property type="evidence" value="ECO:0007669"/>
    <property type="project" value="InterPro"/>
</dbReference>
<proteinExistence type="inferred from homology"/>
<dbReference type="Proteomes" id="UP000643405">
    <property type="component" value="Unassembled WGS sequence"/>
</dbReference>
<evidence type="ECO:0000256" key="3">
    <source>
        <dbReference type="ARBA" id="ARBA00023054"/>
    </source>
</evidence>
<comment type="subcellular location">
    <subcellularLocation>
        <location evidence="1">Cell envelope</location>
    </subcellularLocation>
</comment>